<keyword evidence="4" id="KW-0479">Metal-binding</keyword>
<keyword evidence="9" id="KW-0238">DNA-binding</keyword>
<feature type="domain" description="Zinc finger protein Rlf/292/654 TPR repeats" evidence="12">
    <location>
        <begin position="1"/>
        <end position="46"/>
    </location>
</feature>
<keyword evidence="11" id="KW-0539">Nucleus</keyword>
<evidence type="ECO:0000256" key="4">
    <source>
        <dbReference type="ARBA" id="ARBA00022723"/>
    </source>
</evidence>
<evidence type="ECO:0000256" key="11">
    <source>
        <dbReference type="ARBA" id="ARBA00023242"/>
    </source>
</evidence>
<reference evidence="13 14" key="1">
    <citation type="submission" date="2021-06" db="EMBL/GenBank/DDBJ databases">
        <authorList>
            <person name="Palmer J.M."/>
        </authorList>
    </citation>
    <scope>NUCLEOTIDE SEQUENCE [LARGE SCALE GENOMIC DNA]</scope>
    <source>
        <strain evidence="13 14">GA_2019</strain>
        <tissue evidence="13">Muscle</tissue>
    </source>
</reference>
<evidence type="ECO:0000259" key="12">
    <source>
        <dbReference type="Pfam" id="PF25580"/>
    </source>
</evidence>
<evidence type="ECO:0000256" key="7">
    <source>
        <dbReference type="ARBA" id="ARBA00022833"/>
    </source>
</evidence>
<dbReference type="PANTHER" id="PTHR15507:SF16">
    <property type="entry name" value="ZINC FINGER PROTEIN 654"/>
    <property type="match status" value="1"/>
</dbReference>
<evidence type="ECO:0000313" key="14">
    <source>
        <dbReference type="Proteomes" id="UP001476798"/>
    </source>
</evidence>
<evidence type="ECO:0000256" key="8">
    <source>
        <dbReference type="ARBA" id="ARBA00023015"/>
    </source>
</evidence>
<accession>A0ABV0P7H7</accession>
<dbReference type="InterPro" id="IPR057986">
    <property type="entry name" value="TPR_Rlf/292/654"/>
</dbReference>
<evidence type="ECO:0000256" key="5">
    <source>
        <dbReference type="ARBA" id="ARBA00022737"/>
    </source>
</evidence>
<keyword evidence="7" id="KW-0862">Zinc</keyword>
<evidence type="ECO:0000256" key="9">
    <source>
        <dbReference type="ARBA" id="ARBA00023125"/>
    </source>
</evidence>
<evidence type="ECO:0000256" key="6">
    <source>
        <dbReference type="ARBA" id="ARBA00022771"/>
    </source>
</evidence>
<evidence type="ECO:0000256" key="3">
    <source>
        <dbReference type="ARBA" id="ARBA00022553"/>
    </source>
</evidence>
<evidence type="ECO:0000313" key="13">
    <source>
        <dbReference type="EMBL" id="MEQ2179397.1"/>
    </source>
</evidence>
<dbReference type="InterPro" id="IPR052251">
    <property type="entry name" value="GH-ZnFinger_Regulators"/>
</dbReference>
<keyword evidence="5" id="KW-0677">Repeat</keyword>
<proteinExistence type="inferred from homology"/>
<dbReference type="Proteomes" id="UP001476798">
    <property type="component" value="Unassembled WGS sequence"/>
</dbReference>
<comment type="subcellular location">
    <subcellularLocation>
        <location evidence="1">Nucleus</location>
    </subcellularLocation>
</comment>
<evidence type="ECO:0000256" key="1">
    <source>
        <dbReference type="ARBA" id="ARBA00004123"/>
    </source>
</evidence>
<keyword evidence="6" id="KW-0863">Zinc-finger</keyword>
<organism evidence="13 14">
    <name type="scientific">Goodea atripinnis</name>
    <dbReference type="NCBI Taxonomy" id="208336"/>
    <lineage>
        <taxon>Eukaryota</taxon>
        <taxon>Metazoa</taxon>
        <taxon>Chordata</taxon>
        <taxon>Craniata</taxon>
        <taxon>Vertebrata</taxon>
        <taxon>Euteleostomi</taxon>
        <taxon>Actinopterygii</taxon>
        <taxon>Neopterygii</taxon>
        <taxon>Teleostei</taxon>
        <taxon>Neoteleostei</taxon>
        <taxon>Acanthomorphata</taxon>
        <taxon>Ovalentaria</taxon>
        <taxon>Atherinomorphae</taxon>
        <taxon>Cyprinodontiformes</taxon>
        <taxon>Goodeidae</taxon>
        <taxon>Goodea</taxon>
    </lineage>
</organism>
<sequence>MAEIDGRDAVEIICNTESVEKDELLLSLCKAFLTRQLHKGDMYYICIKYQKSSELEDEANLYSHPEVRMLCDTQGDTVTRSLVCKTIAFLLPHDLEICRACSLLVFCQERSLEAYRTVCLLYRHPDQEQHPHNNPLRTNVRFHILQVVI</sequence>
<keyword evidence="8" id="KW-0805">Transcription regulation</keyword>
<name>A0ABV0P7H7_9TELE</name>
<dbReference type="EMBL" id="JAHRIO010062725">
    <property type="protein sequence ID" value="MEQ2179397.1"/>
    <property type="molecule type" value="Genomic_DNA"/>
</dbReference>
<feature type="domain" description="Zinc finger protein Rlf/292/654 TPR repeats" evidence="12">
    <location>
        <begin position="72"/>
        <end position="147"/>
    </location>
</feature>
<comment type="caution">
    <text evidence="13">The sequence shown here is derived from an EMBL/GenBank/DDBJ whole genome shotgun (WGS) entry which is preliminary data.</text>
</comment>
<comment type="similarity">
    <text evidence="2">Belongs to the krueppel C2H2-type zinc-finger protein family.</text>
</comment>
<evidence type="ECO:0000256" key="10">
    <source>
        <dbReference type="ARBA" id="ARBA00023163"/>
    </source>
</evidence>
<keyword evidence="10" id="KW-0804">Transcription</keyword>
<protein>
    <recommendedName>
        <fullName evidence="12">Zinc finger protein Rlf/292/654 TPR repeats domain-containing protein</fullName>
    </recommendedName>
</protein>
<dbReference type="Pfam" id="PF25580">
    <property type="entry name" value="TPR_Rlf"/>
    <property type="match status" value="2"/>
</dbReference>
<keyword evidence="14" id="KW-1185">Reference proteome</keyword>
<gene>
    <name evidence="13" type="ORF">GOODEAATRI_024523</name>
</gene>
<evidence type="ECO:0000256" key="2">
    <source>
        <dbReference type="ARBA" id="ARBA00006991"/>
    </source>
</evidence>
<keyword evidence="3" id="KW-0597">Phosphoprotein</keyword>
<dbReference type="PANTHER" id="PTHR15507">
    <property type="entry name" value="ZINC FINGER PROTEIN RLF"/>
    <property type="match status" value="1"/>
</dbReference>